<comment type="caution">
    <text evidence="1">The sequence shown here is derived from an EMBL/GenBank/DDBJ whole genome shotgun (WGS) entry which is preliminary data.</text>
</comment>
<organism evidence="1 2">
    <name type="scientific">Nonlabens ulvanivorans</name>
    <name type="common">Persicivirga ulvanivorans</name>
    <dbReference type="NCBI Taxonomy" id="906888"/>
    <lineage>
        <taxon>Bacteria</taxon>
        <taxon>Pseudomonadati</taxon>
        <taxon>Bacteroidota</taxon>
        <taxon>Flavobacteriia</taxon>
        <taxon>Flavobacteriales</taxon>
        <taxon>Flavobacteriaceae</taxon>
        <taxon>Nonlabens</taxon>
    </lineage>
</organism>
<sequence length="329" mass="37939">MKYKIYRGFKYLAFAKALFILSSCNDSSRLEQEIAAIPIQSEIKLFHEEFAQATPDDLSSLKQEYSMLFPQRFADSVWIAKLTGADTIQMVLENAVMDRKFDYQKIHDEVDNVFRHVEYYFPEFETPPDIVTVISQVDYRRKVTPTEAQLLIAIDTYLGNDHELYAGISNYQKQGLQIEHLPADVGLAYAYLFVKPSMDRSLLGSMVYHGKLHYLQELFAPQSTGAQIFNYAPEKFDFVVNNESQMWSFFVDENLLYNTNPKLQSRFILPAPFSKFYLEVDQNTPGGVGQYIGYRIVKSYMENNDTPLDAMLTLPADVIFNKSGYKPKQ</sequence>
<protein>
    <submittedName>
        <fullName evidence="1">Gliding motility protein GldB</fullName>
    </submittedName>
</protein>
<name>A0A081DBW4_NONUL</name>
<dbReference type="InterPro" id="IPR019853">
    <property type="entry name" value="GldB-like"/>
</dbReference>
<dbReference type="NCBIfam" id="TIGR03514">
    <property type="entry name" value="GldB_lipo"/>
    <property type="match status" value="1"/>
</dbReference>
<proteinExistence type="predicted"/>
<reference evidence="1 2" key="1">
    <citation type="journal article" date="2014" name="Genome Announc.">
        <title>Draft Genome Sequences of Marine Flavobacterium Nonlabens Strains NR17, NR24, NR27, NR32, NR33, and Ara13.</title>
        <authorList>
            <person name="Nakanishi M."/>
            <person name="Meirelles P."/>
            <person name="Suzuki R."/>
            <person name="Takatani N."/>
            <person name="Mino S."/>
            <person name="Suda W."/>
            <person name="Oshima K."/>
            <person name="Hattori M."/>
            <person name="Ohkuma M."/>
            <person name="Hosokawa M."/>
            <person name="Miyashita K."/>
            <person name="Thompson F.L."/>
            <person name="Niwa A."/>
            <person name="Sawabe T."/>
            <person name="Sawabe T."/>
        </authorList>
    </citation>
    <scope>NUCLEOTIDE SEQUENCE [LARGE SCALE GENOMIC DNA]</scope>
    <source>
        <strain evidence="2">JCM19296</strain>
    </source>
</reference>
<gene>
    <name evidence="1" type="ORF">JCM19296_2007</name>
</gene>
<dbReference type="EMBL" id="BBLG01000004">
    <property type="protein sequence ID" value="GAK76410.1"/>
    <property type="molecule type" value="Genomic_DNA"/>
</dbReference>
<accession>A0A081DBW4</accession>
<evidence type="ECO:0000313" key="1">
    <source>
        <dbReference type="EMBL" id="GAK76410.1"/>
    </source>
</evidence>
<evidence type="ECO:0000313" key="2">
    <source>
        <dbReference type="Proteomes" id="UP000028980"/>
    </source>
</evidence>
<dbReference type="Proteomes" id="UP000028980">
    <property type="component" value="Unassembled WGS sequence"/>
</dbReference>
<dbReference type="AlphaFoldDB" id="A0A081DBW4"/>
<dbReference type="Pfam" id="PF25594">
    <property type="entry name" value="GldB_lipo"/>
    <property type="match status" value="1"/>
</dbReference>